<dbReference type="GO" id="GO:0005509">
    <property type="term" value="F:calcium ion binding"/>
    <property type="evidence" value="ECO:0007669"/>
    <property type="project" value="InterPro"/>
</dbReference>
<keyword evidence="2" id="KW-0732">Signal</keyword>
<name>A0AAV7HYD4_COTGL</name>
<dbReference type="Gene3D" id="1.10.220.10">
    <property type="entry name" value="Annexin"/>
    <property type="match status" value="2"/>
</dbReference>
<dbReference type="SUPFAM" id="SSF47874">
    <property type="entry name" value="Annexin"/>
    <property type="match status" value="1"/>
</dbReference>
<dbReference type="GO" id="GO:0005544">
    <property type="term" value="F:calcium-dependent phospholipid binding"/>
    <property type="evidence" value="ECO:0007669"/>
    <property type="project" value="InterPro"/>
</dbReference>
<dbReference type="Proteomes" id="UP000826195">
    <property type="component" value="Unassembled WGS sequence"/>
</dbReference>
<dbReference type="PANTHER" id="PTHR10502">
    <property type="entry name" value="ANNEXIN"/>
    <property type="match status" value="1"/>
</dbReference>
<comment type="caution">
    <text evidence="3">The sequence shown here is derived from an EMBL/GenBank/DDBJ whole genome shotgun (WGS) entry which is preliminary data.</text>
</comment>
<comment type="similarity">
    <text evidence="1">Belongs to the annexin family.</text>
</comment>
<dbReference type="GO" id="GO:0005737">
    <property type="term" value="C:cytoplasm"/>
    <property type="evidence" value="ECO:0007669"/>
    <property type="project" value="TreeGrafter"/>
</dbReference>
<organism evidence="3 4">
    <name type="scientific">Cotesia glomerata</name>
    <name type="common">Lepidopteran parasitic wasp</name>
    <name type="synonym">Apanteles glomeratus</name>
    <dbReference type="NCBI Taxonomy" id="32391"/>
    <lineage>
        <taxon>Eukaryota</taxon>
        <taxon>Metazoa</taxon>
        <taxon>Ecdysozoa</taxon>
        <taxon>Arthropoda</taxon>
        <taxon>Hexapoda</taxon>
        <taxon>Insecta</taxon>
        <taxon>Pterygota</taxon>
        <taxon>Neoptera</taxon>
        <taxon>Endopterygota</taxon>
        <taxon>Hymenoptera</taxon>
        <taxon>Apocrita</taxon>
        <taxon>Ichneumonoidea</taxon>
        <taxon>Braconidae</taxon>
        <taxon>Microgastrinae</taxon>
        <taxon>Cotesia</taxon>
    </lineage>
</organism>
<dbReference type="AlphaFoldDB" id="A0AAV7HYD4"/>
<proteinExistence type="inferred from homology"/>
<feature type="signal peptide" evidence="2">
    <location>
        <begin position="1"/>
        <end position="20"/>
    </location>
</feature>
<dbReference type="EMBL" id="JAHXZJ010002982">
    <property type="protein sequence ID" value="KAH0535677.1"/>
    <property type="molecule type" value="Genomic_DNA"/>
</dbReference>
<dbReference type="GO" id="GO:0001786">
    <property type="term" value="F:phosphatidylserine binding"/>
    <property type="evidence" value="ECO:0007669"/>
    <property type="project" value="TreeGrafter"/>
</dbReference>
<dbReference type="GO" id="GO:0012506">
    <property type="term" value="C:vesicle membrane"/>
    <property type="evidence" value="ECO:0007669"/>
    <property type="project" value="TreeGrafter"/>
</dbReference>
<accession>A0AAV7HYD4</accession>
<evidence type="ECO:0000256" key="1">
    <source>
        <dbReference type="ARBA" id="ARBA00007831"/>
    </source>
</evidence>
<keyword evidence="4" id="KW-1185">Reference proteome</keyword>
<evidence type="ECO:0000313" key="3">
    <source>
        <dbReference type="EMBL" id="KAH0535677.1"/>
    </source>
</evidence>
<evidence type="ECO:0000313" key="4">
    <source>
        <dbReference type="Proteomes" id="UP000826195"/>
    </source>
</evidence>
<dbReference type="InterPro" id="IPR037104">
    <property type="entry name" value="Annexin_sf"/>
</dbReference>
<dbReference type="GO" id="GO:0005634">
    <property type="term" value="C:nucleus"/>
    <property type="evidence" value="ECO:0007669"/>
    <property type="project" value="TreeGrafter"/>
</dbReference>
<protein>
    <submittedName>
        <fullName evidence="3">Uncharacterized protein</fullName>
    </submittedName>
</protein>
<evidence type="ECO:0000256" key="2">
    <source>
        <dbReference type="SAM" id="SignalP"/>
    </source>
</evidence>
<feature type="chain" id="PRO_5043798529" evidence="2">
    <location>
        <begin position="21"/>
        <end position="327"/>
    </location>
</feature>
<reference evidence="3 4" key="1">
    <citation type="journal article" date="2021" name="J. Hered.">
        <title>A chromosome-level genome assembly of the parasitoid wasp, Cotesia glomerata (Hymenoptera: Braconidae).</title>
        <authorList>
            <person name="Pinto B.J."/>
            <person name="Weis J.J."/>
            <person name="Gamble T."/>
            <person name="Ode P.J."/>
            <person name="Paul R."/>
            <person name="Zaspel J.M."/>
        </authorList>
    </citation>
    <scope>NUCLEOTIDE SEQUENCE [LARGE SCALE GENOMIC DNA]</scope>
    <source>
        <strain evidence="3">CgM1</strain>
    </source>
</reference>
<sequence>MAKLTFPFLGIFLLITIATATIIIEPIPDKNMTRRSVVIDSIKKLGGGALDVVDGTFDFLGRLFGVSRKPPVPVAVKKMDELREAILYHDDDEVTDLLLRKNFLNREIVAARYYQKFWSDIKSDIKASFSGPYRDLLVAFVEDKYEFFAQELYDGIFGLSGGNVYAGLDVLCNPSAEQIAQINRAYRSKFGRELTSDLVYIPDPNIRASIMRFAQGQKIIQYNYNPAMVEMSGYDRNDAYSNELICTRNGPKFFADRLDASLKHGDHRGLTRLMIALINHNGYEAVMNHYQSIYKQSLLDTINLHTTGAYNYALLVMIDTAVNYKFV</sequence>
<dbReference type="GO" id="GO:0005886">
    <property type="term" value="C:plasma membrane"/>
    <property type="evidence" value="ECO:0007669"/>
    <property type="project" value="TreeGrafter"/>
</dbReference>
<gene>
    <name evidence="3" type="ORF">KQX54_018127</name>
</gene>
<dbReference type="PANTHER" id="PTHR10502:SF102">
    <property type="entry name" value="ANNEXIN B11"/>
    <property type="match status" value="1"/>
</dbReference>